<keyword evidence="1" id="KW-1185">Reference proteome</keyword>
<dbReference type="WBParaSite" id="Minc3s01208g21722">
    <property type="protein sequence ID" value="Minc3s01208g21722"/>
    <property type="gene ID" value="Minc3s01208g21722"/>
</dbReference>
<evidence type="ECO:0000313" key="1">
    <source>
        <dbReference type="Proteomes" id="UP000887563"/>
    </source>
</evidence>
<name>A0A914M604_MELIC</name>
<accession>A0A914M604</accession>
<sequence length="74" mass="8795">MYKMVSQYRPTRISQWKNLRRVRGVQKRQKPYLIEASNSQIFELATLSNSTMSTNIRKFSHNGNTSELKFWVVN</sequence>
<organism evidence="1 2">
    <name type="scientific">Meloidogyne incognita</name>
    <name type="common">Southern root-knot nematode worm</name>
    <name type="synonym">Oxyuris incognita</name>
    <dbReference type="NCBI Taxonomy" id="6306"/>
    <lineage>
        <taxon>Eukaryota</taxon>
        <taxon>Metazoa</taxon>
        <taxon>Ecdysozoa</taxon>
        <taxon>Nematoda</taxon>
        <taxon>Chromadorea</taxon>
        <taxon>Rhabditida</taxon>
        <taxon>Tylenchina</taxon>
        <taxon>Tylenchomorpha</taxon>
        <taxon>Tylenchoidea</taxon>
        <taxon>Meloidogynidae</taxon>
        <taxon>Meloidogyninae</taxon>
        <taxon>Meloidogyne</taxon>
        <taxon>Meloidogyne incognita group</taxon>
    </lineage>
</organism>
<protein>
    <submittedName>
        <fullName evidence="2">Ovule protein</fullName>
    </submittedName>
</protein>
<dbReference type="AlphaFoldDB" id="A0A914M604"/>
<proteinExistence type="predicted"/>
<evidence type="ECO:0000313" key="2">
    <source>
        <dbReference type="WBParaSite" id="Minc3s01208g21722"/>
    </source>
</evidence>
<dbReference type="Proteomes" id="UP000887563">
    <property type="component" value="Unplaced"/>
</dbReference>
<reference evidence="2" key="1">
    <citation type="submission" date="2022-11" db="UniProtKB">
        <authorList>
            <consortium name="WormBaseParasite"/>
        </authorList>
    </citation>
    <scope>IDENTIFICATION</scope>
</reference>